<dbReference type="AlphaFoldDB" id="A0A0K0CVF9"/>
<protein>
    <submittedName>
        <fullName evidence="2">Helitron helicase</fullName>
    </submittedName>
</protein>
<reference evidence="1" key="1">
    <citation type="submission" date="2012-09" db="EMBL/GenBank/DDBJ databases">
        <authorList>
            <person name="Martin A.A."/>
        </authorList>
    </citation>
    <scope>NUCLEOTIDE SEQUENCE</scope>
</reference>
<reference evidence="2" key="2">
    <citation type="submission" date="2017-02" db="UniProtKB">
        <authorList>
            <consortium name="WormBaseParasite"/>
        </authorList>
    </citation>
    <scope>IDENTIFICATION</scope>
</reference>
<name>A0A0K0CVF9_ANGCA</name>
<accession>A0A0K0CVF9</accession>
<dbReference type="Proteomes" id="UP000035642">
    <property type="component" value="Unassembled WGS sequence"/>
</dbReference>
<dbReference type="WBParaSite" id="ACAC_0000131001-mRNA-1">
    <property type="protein sequence ID" value="ACAC_0000131001-mRNA-1"/>
    <property type="gene ID" value="ACAC_0000131001"/>
</dbReference>
<organism evidence="1 2">
    <name type="scientific">Angiostrongylus cantonensis</name>
    <name type="common">Rat lungworm</name>
    <dbReference type="NCBI Taxonomy" id="6313"/>
    <lineage>
        <taxon>Eukaryota</taxon>
        <taxon>Metazoa</taxon>
        <taxon>Ecdysozoa</taxon>
        <taxon>Nematoda</taxon>
        <taxon>Chromadorea</taxon>
        <taxon>Rhabditida</taxon>
        <taxon>Rhabditina</taxon>
        <taxon>Rhabditomorpha</taxon>
        <taxon>Strongyloidea</taxon>
        <taxon>Metastrongylidae</taxon>
        <taxon>Angiostrongylus</taxon>
    </lineage>
</organism>
<proteinExistence type="predicted"/>
<keyword evidence="1" id="KW-1185">Reference proteome</keyword>
<evidence type="ECO:0000313" key="1">
    <source>
        <dbReference type="Proteomes" id="UP000035642"/>
    </source>
</evidence>
<sequence>MILLRCMPANNKDTDICRIDCPGKKQVINAGQPLLSVATILYRRASPAEYVSFDRYSTNEDTAQYEDEDAISRRRTTVDHRVGQSALMKTKTSKH</sequence>
<evidence type="ECO:0000313" key="2">
    <source>
        <dbReference type="WBParaSite" id="ACAC_0000131001-mRNA-1"/>
    </source>
</evidence>